<dbReference type="GO" id="GO:0044205">
    <property type="term" value="P:'de novo' UMP biosynthetic process"/>
    <property type="evidence" value="ECO:0007669"/>
    <property type="project" value="UniProtKB-UniPathway"/>
</dbReference>
<accession>A0A521C3G1</accession>
<evidence type="ECO:0000313" key="13">
    <source>
        <dbReference type="EMBL" id="SMO53270.1"/>
    </source>
</evidence>
<evidence type="ECO:0000256" key="1">
    <source>
        <dbReference type="ARBA" id="ARBA00001917"/>
    </source>
</evidence>
<sequence length="328" mass="36584">MPDLSTSYMGLKLKSPIIAAASGLTNSLEDIIKLEKHGAGAVVLKSLFEEEIVTDMDHDMNKMHSESYLYPETMEFYEDYDVEDTLTNYLKLITECKQQVKIPIIASIHCVTSHNWPYFAKSLEDAGADALELNIAILPDDPEQSGSEVEKVYFDIIKAVQKEVSIPISIKISSYFTNLAGTLTRLADTGIKGIVLFNRFYSPDIDIESFDIVSAPKLSSPGEYVLPLRWIAIMNQRINCDLSATTGIHNGAALIKMLLAGAASVQVASTLYKNGFAHLQTMLDELKNWMVSKEFSHLDEMRGILSQSKSIQPAGYLRIQFMKHFAEK</sequence>
<evidence type="ECO:0000256" key="5">
    <source>
        <dbReference type="ARBA" id="ARBA00022975"/>
    </source>
</evidence>
<gene>
    <name evidence="13" type="ORF">SAMN06265379_102308</name>
</gene>
<dbReference type="PANTHER" id="PTHR43073:SF2">
    <property type="entry name" value="DIHYDROPYRIMIDINE DEHYDROGENASE [NADP(+)]"/>
    <property type="match status" value="1"/>
</dbReference>
<evidence type="ECO:0000256" key="7">
    <source>
        <dbReference type="ARBA" id="ARBA00047685"/>
    </source>
</evidence>
<dbReference type="GO" id="GO:0002058">
    <property type="term" value="F:uracil binding"/>
    <property type="evidence" value="ECO:0007669"/>
    <property type="project" value="TreeGrafter"/>
</dbReference>
<dbReference type="UniPathway" id="UPA00070"/>
<evidence type="ECO:0000256" key="6">
    <source>
        <dbReference type="ARBA" id="ARBA00023002"/>
    </source>
</evidence>
<evidence type="ECO:0000256" key="11">
    <source>
        <dbReference type="ARBA" id="ARBA00049728"/>
    </source>
</evidence>
<dbReference type="GO" id="GO:0004159">
    <property type="term" value="F:dihydropyrimidine dehydrogenase (NAD+) activity"/>
    <property type="evidence" value="ECO:0007669"/>
    <property type="project" value="UniProtKB-EC"/>
</dbReference>
<dbReference type="Proteomes" id="UP000319040">
    <property type="component" value="Unassembled WGS sequence"/>
</dbReference>
<dbReference type="AlphaFoldDB" id="A0A521C3G1"/>
<dbReference type="RefSeq" id="WP_142532603.1">
    <property type="nucleotide sequence ID" value="NZ_FXTB01000002.1"/>
</dbReference>
<organism evidence="13 14">
    <name type="scientific">Saccharicrinis carchari</name>
    <dbReference type="NCBI Taxonomy" id="1168039"/>
    <lineage>
        <taxon>Bacteria</taxon>
        <taxon>Pseudomonadati</taxon>
        <taxon>Bacteroidota</taxon>
        <taxon>Bacteroidia</taxon>
        <taxon>Marinilabiliales</taxon>
        <taxon>Marinilabiliaceae</taxon>
        <taxon>Saccharicrinis</taxon>
    </lineage>
</organism>
<dbReference type="InterPro" id="IPR005720">
    <property type="entry name" value="Dihydroorotate_DH_cat"/>
</dbReference>
<protein>
    <recommendedName>
        <fullName evidence="11">dihydrouracil dehydrogenase (NAD(+))</fullName>
        <ecNumber evidence="11">1.3.1.1</ecNumber>
    </recommendedName>
</protein>
<keyword evidence="5" id="KW-0665">Pyrimidine biosynthesis</keyword>
<keyword evidence="3" id="KW-0285">Flavoprotein</keyword>
<evidence type="ECO:0000256" key="9">
    <source>
        <dbReference type="ARBA" id="ARBA00049578"/>
    </source>
</evidence>
<dbReference type="PIRSF" id="PIRSF000164">
    <property type="entry name" value="DHO_oxidase"/>
    <property type="match status" value="1"/>
</dbReference>
<evidence type="ECO:0000256" key="3">
    <source>
        <dbReference type="ARBA" id="ARBA00022630"/>
    </source>
</evidence>
<dbReference type="Gene3D" id="3.20.20.70">
    <property type="entry name" value="Aldolase class I"/>
    <property type="match status" value="1"/>
</dbReference>
<reference evidence="13 14" key="1">
    <citation type="submission" date="2017-05" db="EMBL/GenBank/DDBJ databases">
        <authorList>
            <person name="Varghese N."/>
            <person name="Submissions S."/>
        </authorList>
    </citation>
    <scope>NUCLEOTIDE SEQUENCE [LARGE SCALE GENOMIC DNA]</scope>
    <source>
        <strain evidence="13 14">DSM 27040</strain>
    </source>
</reference>
<comment type="function">
    <text evidence="9">Involved in pyrimidine base degradation. Catalyzes physiologically the reduction of uracil to 5,6-dihydrouracil (DHU) by using NADH as a specific cosubstrate. It also catalyzes the reverse reaction and the reduction of thymine to 5,6-dihydrothymine (DHT).</text>
</comment>
<dbReference type="GO" id="GO:0006212">
    <property type="term" value="P:uracil catabolic process"/>
    <property type="evidence" value="ECO:0007669"/>
    <property type="project" value="TreeGrafter"/>
</dbReference>
<proteinExistence type="predicted"/>
<keyword evidence="6" id="KW-0560">Oxidoreductase</keyword>
<dbReference type="GO" id="GO:0006210">
    <property type="term" value="P:thymine catabolic process"/>
    <property type="evidence" value="ECO:0007669"/>
    <property type="project" value="TreeGrafter"/>
</dbReference>
<evidence type="ECO:0000256" key="8">
    <source>
        <dbReference type="ARBA" id="ARBA00048792"/>
    </source>
</evidence>
<dbReference type="GO" id="GO:0005737">
    <property type="term" value="C:cytoplasm"/>
    <property type="evidence" value="ECO:0007669"/>
    <property type="project" value="InterPro"/>
</dbReference>
<name>A0A521C3G1_SACCC</name>
<dbReference type="NCBIfam" id="NF005741">
    <property type="entry name" value="PRK07565.1"/>
    <property type="match status" value="1"/>
</dbReference>
<evidence type="ECO:0000256" key="4">
    <source>
        <dbReference type="ARBA" id="ARBA00022643"/>
    </source>
</evidence>
<dbReference type="SUPFAM" id="SSF51395">
    <property type="entry name" value="FMN-linked oxidoreductases"/>
    <property type="match status" value="1"/>
</dbReference>
<dbReference type="InterPro" id="IPR012135">
    <property type="entry name" value="Dihydroorotate_DH_1_2"/>
</dbReference>
<dbReference type="GO" id="GO:0004152">
    <property type="term" value="F:dihydroorotate dehydrogenase activity"/>
    <property type="evidence" value="ECO:0007669"/>
    <property type="project" value="InterPro"/>
</dbReference>
<comment type="pathway">
    <text evidence="2">Pyrimidine metabolism; UMP biosynthesis via de novo pathway.</text>
</comment>
<comment type="cofactor">
    <cofactor evidence="1">
        <name>FMN</name>
        <dbReference type="ChEBI" id="CHEBI:58210"/>
    </cofactor>
</comment>
<keyword evidence="14" id="KW-1185">Reference proteome</keyword>
<dbReference type="InterPro" id="IPR013785">
    <property type="entry name" value="Aldolase_TIM"/>
</dbReference>
<dbReference type="EC" id="1.3.1.1" evidence="11"/>
<evidence type="ECO:0000256" key="10">
    <source>
        <dbReference type="ARBA" id="ARBA00049714"/>
    </source>
</evidence>
<dbReference type="Pfam" id="PF01180">
    <property type="entry name" value="DHO_dh"/>
    <property type="match status" value="1"/>
</dbReference>
<feature type="domain" description="Dihydroorotate dehydrogenase catalytic" evidence="12">
    <location>
        <begin position="86"/>
        <end position="290"/>
    </location>
</feature>
<dbReference type="PANTHER" id="PTHR43073">
    <property type="entry name" value="DIHYDROPYRIMIDINE DEHYDROGENASE [NADP(+)]"/>
    <property type="match status" value="1"/>
</dbReference>
<evidence type="ECO:0000313" key="14">
    <source>
        <dbReference type="Proteomes" id="UP000319040"/>
    </source>
</evidence>
<comment type="catalytic activity">
    <reaction evidence="8">
        <text>5,6-dihydrouracil + NAD(+) = uracil + NADH + H(+)</text>
        <dbReference type="Rhea" id="RHEA:20189"/>
        <dbReference type="ChEBI" id="CHEBI:15378"/>
        <dbReference type="ChEBI" id="CHEBI:15901"/>
        <dbReference type="ChEBI" id="CHEBI:17568"/>
        <dbReference type="ChEBI" id="CHEBI:57540"/>
        <dbReference type="ChEBI" id="CHEBI:57945"/>
        <dbReference type="EC" id="1.3.1.1"/>
    </reaction>
</comment>
<evidence type="ECO:0000256" key="2">
    <source>
        <dbReference type="ARBA" id="ARBA00004725"/>
    </source>
</evidence>
<dbReference type="OrthoDB" id="9794954at2"/>
<comment type="catalytic activity">
    <reaction evidence="7">
        <text>5,6-dihydrothymine + NAD(+) = thymine + NADH + H(+)</text>
        <dbReference type="Rhea" id="RHEA:28791"/>
        <dbReference type="ChEBI" id="CHEBI:15378"/>
        <dbReference type="ChEBI" id="CHEBI:17821"/>
        <dbReference type="ChEBI" id="CHEBI:27468"/>
        <dbReference type="ChEBI" id="CHEBI:57540"/>
        <dbReference type="ChEBI" id="CHEBI:57945"/>
        <dbReference type="EC" id="1.3.1.1"/>
    </reaction>
</comment>
<dbReference type="GO" id="GO:0050661">
    <property type="term" value="F:NADP binding"/>
    <property type="evidence" value="ECO:0007669"/>
    <property type="project" value="TreeGrafter"/>
</dbReference>
<dbReference type="EMBL" id="FXTB01000002">
    <property type="protein sequence ID" value="SMO53270.1"/>
    <property type="molecule type" value="Genomic_DNA"/>
</dbReference>
<keyword evidence="4" id="KW-0288">FMN</keyword>
<comment type="subunit">
    <text evidence="10">Heterotetramer of 2 PreA and 2 PreT subunits.</text>
</comment>
<evidence type="ECO:0000259" key="12">
    <source>
        <dbReference type="Pfam" id="PF01180"/>
    </source>
</evidence>